<keyword evidence="2" id="KW-0238">DNA-binding</keyword>
<keyword evidence="6" id="KW-1185">Reference proteome</keyword>
<dbReference type="CDD" id="cd00038">
    <property type="entry name" value="CAP_ED"/>
    <property type="match status" value="1"/>
</dbReference>
<dbReference type="PROSITE" id="PS51063">
    <property type="entry name" value="HTH_CRP_2"/>
    <property type="match status" value="1"/>
</dbReference>
<proteinExistence type="predicted"/>
<dbReference type="InterPro" id="IPR036388">
    <property type="entry name" value="WH-like_DNA-bd_sf"/>
</dbReference>
<dbReference type="CDD" id="cd00092">
    <property type="entry name" value="HTH_CRP"/>
    <property type="match status" value="1"/>
</dbReference>
<dbReference type="InterPro" id="IPR012318">
    <property type="entry name" value="HTH_CRP"/>
</dbReference>
<evidence type="ECO:0000313" key="5">
    <source>
        <dbReference type="EMBL" id="NGO65274.1"/>
    </source>
</evidence>
<evidence type="ECO:0000256" key="3">
    <source>
        <dbReference type="ARBA" id="ARBA00023163"/>
    </source>
</evidence>
<evidence type="ECO:0000256" key="2">
    <source>
        <dbReference type="ARBA" id="ARBA00023125"/>
    </source>
</evidence>
<dbReference type="Proteomes" id="UP000477849">
    <property type="component" value="Unassembled WGS sequence"/>
</dbReference>
<dbReference type="SUPFAM" id="SSF51206">
    <property type="entry name" value="cAMP-binding domain-like"/>
    <property type="match status" value="1"/>
</dbReference>
<evidence type="ECO:0000256" key="1">
    <source>
        <dbReference type="ARBA" id="ARBA00023015"/>
    </source>
</evidence>
<dbReference type="RefSeq" id="WP_163902289.1">
    <property type="nucleotide sequence ID" value="NZ_CP048427.1"/>
</dbReference>
<reference evidence="5 6" key="1">
    <citation type="submission" date="2020-02" db="EMBL/GenBank/DDBJ databases">
        <title>Genome sequence of the type strain CCBAU10050 of Rhizobium daejeonense.</title>
        <authorList>
            <person name="Gao J."/>
            <person name="Sun J."/>
        </authorList>
    </citation>
    <scope>NUCLEOTIDE SEQUENCE [LARGE SCALE GENOMIC DNA]</scope>
    <source>
        <strain evidence="5 6">CCBAU10050</strain>
    </source>
</reference>
<sequence length="224" mass="24702">MLQLASLAALGCALPAKSHPDTRVDSREFLAPRTVIFREGFDAVPQLRLTDGCVALSRSLSDGRRQIIDIVGPGRLIGLVFGEHNRTTAETLTYCQIEPARELGLAEFRGAVNEMVLRVESHAILLGRKTAPERVASAILDLADQFARPRAKRKGTTTFNLYLTRGEMADWLGLTVETVSRCFQRFRRAGLVGFTDPQIVTLLQPTVLQAIAAGRRQFDNSNNL</sequence>
<dbReference type="SMART" id="SM00419">
    <property type="entry name" value="HTH_CRP"/>
    <property type="match status" value="1"/>
</dbReference>
<accession>A0A6M1RUA2</accession>
<name>A0A6M1RUA2_9HYPH</name>
<dbReference type="InterPro" id="IPR014710">
    <property type="entry name" value="RmlC-like_jellyroll"/>
</dbReference>
<dbReference type="Gene3D" id="1.10.10.10">
    <property type="entry name" value="Winged helix-like DNA-binding domain superfamily/Winged helix DNA-binding domain"/>
    <property type="match status" value="1"/>
</dbReference>
<dbReference type="Gene3D" id="2.60.120.10">
    <property type="entry name" value="Jelly Rolls"/>
    <property type="match status" value="1"/>
</dbReference>
<evidence type="ECO:0000259" key="4">
    <source>
        <dbReference type="PROSITE" id="PS51063"/>
    </source>
</evidence>
<dbReference type="InterPro" id="IPR036390">
    <property type="entry name" value="WH_DNA-bd_sf"/>
</dbReference>
<keyword evidence="1" id="KW-0805">Transcription regulation</keyword>
<dbReference type="InterPro" id="IPR000595">
    <property type="entry name" value="cNMP-bd_dom"/>
</dbReference>
<organism evidence="5 6">
    <name type="scientific">Rhizobium daejeonense</name>
    <dbReference type="NCBI Taxonomy" id="240521"/>
    <lineage>
        <taxon>Bacteria</taxon>
        <taxon>Pseudomonadati</taxon>
        <taxon>Pseudomonadota</taxon>
        <taxon>Alphaproteobacteria</taxon>
        <taxon>Hyphomicrobiales</taxon>
        <taxon>Rhizobiaceae</taxon>
        <taxon>Rhizobium/Agrobacterium group</taxon>
        <taxon>Rhizobium</taxon>
    </lineage>
</organism>
<dbReference type="Pfam" id="PF13545">
    <property type="entry name" value="HTH_Crp_2"/>
    <property type="match status" value="1"/>
</dbReference>
<gene>
    <name evidence="5" type="ORF">G6N76_16505</name>
</gene>
<keyword evidence="3" id="KW-0804">Transcription</keyword>
<dbReference type="Pfam" id="PF00027">
    <property type="entry name" value="cNMP_binding"/>
    <property type="match status" value="1"/>
</dbReference>
<dbReference type="InterPro" id="IPR018490">
    <property type="entry name" value="cNMP-bd_dom_sf"/>
</dbReference>
<feature type="domain" description="HTH crp-type" evidence="4">
    <location>
        <begin position="129"/>
        <end position="206"/>
    </location>
</feature>
<dbReference type="EMBL" id="JAAKZH010000005">
    <property type="protein sequence ID" value="NGO65274.1"/>
    <property type="molecule type" value="Genomic_DNA"/>
</dbReference>
<protein>
    <submittedName>
        <fullName evidence="5">Crp/Fnr family transcriptional regulator</fullName>
    </submittedName>
</protein>
<dbReference type="AlphaFoldDB" id="A0A6M1RUA2"/>
<dbReference type="SUPFAM" id="SSF46785">
    <property type="entry name" value="Winged helix' DNA-binding domain"/>
    <property type="match status" value="1"/>
</dbReference>
<dbReference type="GO" id="GO:0003677">
    <property type="term" value="F:DNA binding"/>
    <property type="evidence" value="ECO:0007669"/>
    <property type="project" value="UniProtKB-KW"/>
</dbReference>
<comment type="caution">
    <text evidence="5">The sequence shown here is derived from an EMBL/GenBank/DDBJ whole genome shotgun (WGS) entry which is preliminary data.</text>
</comment>
<dbReference type="PRINTS" id="PR00034">
    <property type="entry name" value="HTHCRP"/>
</dbReference>
<dbReference type="GO" id="GO:0006355">
    <property type="term" value="P:regulation of DNA-templated transcription"/>
    <property type="evidence" value="ECO:0007669"/>
    <property type="project" value="InterPro"/>
</dbReference>
<evidence type="ECO:0000313" key="6">
    <source>
        <dbReference type="Proteomes" id="UP000477849"/>
    </source>
</evidence>